<keyword evidence="3" id="KW-1185">Reference proteome</keyword>
<proteinExistence type="predicted"/>
<feature type="domain" description="T3SS peptide-binding chaperone" evidence="1">
    <location>
        <begin position="21"/>
        <end position="227"/>
    </location>
</feature>
<gene>
    <name evidence="2" type="ORF">J2X26_004344</name>
</gene>
<reference evidence="2 3" key="1">
    <citation type="submission" date="2023-07" db="EMBL/GenBank/DDBJ databases">
        <title>Sorghum-associated microbial communities from plants grown in Nebraska, USA.</title>
        <authorList>
            <person name="Schachtman D."/>
        </authorList>
    </citation>
    <scope>NUCLEOTIDE SEQUENCE [LARGE SCALE GENOMIC DNA]</scope>
    <source>
        <strain evidence="2 3">BE332</strain>
    </source>
</reference>
<sequence length="272" mass="31191">MDVLDDVETEEYRFADRHTAARAWAIAADLCERDDRLRIVSVINEERVPLLIVYDPVTDLRIQFDMVAWILIPDPDGQLHCLYWDQVFAMEHDDVVEHIRTVALLRRYAYLPPSPMAPHVLTYLTFASLLRAGVHDRDGWQIRLVTAAPHDPDTTDDDLLDLFAGKDHLWTILEEDLDEQIQHGATRYVEPVWCLYRGLEPVALTNTIDGTWYTRHRRIAPTAPTARGQAAAVLAATQETPPDRTQPVLRPRTLKNADLGFWCTIGFDEETR</sequence>
<dbReference type="Proteomes" id="UP001239626">
    <property type="component" value="Unassembled WGS sequence"/>
</dbReference>
<dbReference type="RefSeq" id="WP_307494787.1">
    <property type="nucleotide sequence ID" value="NZ_JAUSVB010000008.1"/>
</dbReference>
<dbReference type="EMBL" id="JAUSVB010000008">
    <property type="protein sequence ID" value="MDQ0376001.1"/>
    <property type="molecule type" value="Genomic_DNA"/>
</dbReference>
<evidence type="ECO:0000313" key="2">
    <source>
        <dbReference type="EMBL" id="MDQ0376001.1"/>
    </source>
</evidence>
<organism evidence="2 3">
    <name type="scientific">Cellulomonas humilata</name>
    <dbReference type="NCBI Taxonomy" id="144055"/>
    <lineage>
        <taxon>Bacteria</taxon>
        <taxon>Bacillati</taxon>
        <taxon>Actinomycetota</taxon>
        <taxon>Actinomycetes</taxon>
        <taxon>Micrococcales</taxon>
        <taxon>Cellulomonadaceae</taxon>
        <taxon>Cellulomonas</taxon>
    </lineage>
</organism>
<name>A0ABU0EL40_9CELL</name>
<accession>A0ABU0EL40</accession>
<protein>
    <recommendedName>
        <fullName evidence="1">T3SS peptide-binding chaperone domain-containing protein</fullName>
    </recommendedName>
</protein>
<comment type="caution">
    <text evidence="2">The sequence shown here is derived from an EMBL/GenBank/DDBJ whole genome shotgun (WGS) entry which is preliminary data.</text>
</comment>
<dbReference type="InterPro" id="IPR054445">
    <property type="entry name" value="T3SS_chaperone_dom"/>
</dbReference>
<evidence type="ECO:0000259" key="1">
    <source>
        <dbReference type="Pfam" id="PF22553"/>
    </source>
</evidence>
<evidence type="ECO:0000313" key="3">
    <source>
        <dbReference type="Proteomes" id="UP001239626"/>
    </source>
</evidence>
<dbReference type="Pfam" id="PF22553">
    <property type="entry name" value="TY-Chap2"/>
    <property type="match status" value="1"/>
</dbReference>